<evidence type="ECO:0000313" key="2">
    <source>
        <dbReference type="Proteomes" id="UP001165289"/>
    </source>
</evidence>
<dbReference type="Gene3D" id="3.30.420.10">
    <property type="entry name" value="Ribonuclease H-like superfamily/Ribonuclease H"/>
    <property type="match status" value="1"/>
</dbReference>
<organism evidence="1 2">
    <name type="scientific">Oopsacas minuta</name>
    <dbReference type="NCBI Taxonomy" id="111878"/>
    <lineage>
        <taxon>Eukaryota</taxon>
        <taxon>Metazoa</taxon>
        <taxon>Porifera</taxon>
        <taxon>Hexactinellida</taxon>
        <taxon>Hexasterophora</taxon>
        <taxon>Lyssacinosida</taxon>
        <taxon>Leucopsacidae</taxon>
        <taxon>Oopsacas</taxon>
    </lineage>
</organism>
<dbReference type="EMBL" id="JAKMXF010000306">
    <property type="protein sequence ID" value="KAI6651207.1"/>
    <property type="molecule type" value="Genomic_DNA"/>
</dbReference>
<dbReference type="GO" id="GO:0003676">
    <property type="term" value="F:nucleic acid binding"/>
    <property type="evidence" value="ECO:0007669"/>
    <property type="project" value="InterPro"/>
</dbReference>
<dbReference type="InterPro" id="IPR036397">
    <property type="entry name" value="RNaseH_sf"/>
</dbReference>
<evidence type="ECO:0000313" key="1">
    <source>
        <dbReference type="EMBL" id="KAI6651207.1"/>
    </source>
</evidence>
<dbReference type="SUPFAM" id="SSF46689">
    <property type="entry name" value="Homeodomain-like"/>
    <property type="match status" value="1"/>
</dbReference>
<proteinExistence type="predicted"/>
<reference evidence="1 2" key="1">
    <citation type="journal article" date="2023" name="BMC Biol.">
        <title>The compact genome of the sponge Oopsacas minuta (Hexactinellida) is lacking key metazoan core genes.</title>
        <authorList>
            <person name="Santini S."/>
            <person name="Schenkelaars Q."/>
            <person name="Jourda C."/>
            <person name="Duchesne M."/>
            <person name="Belahbib H."/>
            <person name="Rocher C."/>
            <person name="Selva M."/>
            <person name="Riesgo A."/>
            <person name="Vervoort M."/>
            <person name="Leys S.P."/>
            <person name="Kodjabachian L."/>
            <person name="Le Bivic A."/>
            <person name="Borchiellini C."/>
            <person name="Claverie J.M."/>
            <person name="Renard E."/>
        </authorList>
    </citation>
    <scope>NUCLEOTIDE SEQUENCE [LARGE SCALE GENOMIC DNA]</scope>
    <source>
        <strain evidence="1">SPO-2</strain>
    </source>
</reference>
<evidence type="ECO:0008006" key="3">
    <source>
        <dbReference type="Google" id="ProtNLM"/>
    </source>
</evidence>
<dbReference type="InterPro" id="IPR009057">
    <property type="entry name" value="Homeodomain-like_sf"/>
</dbReference>
<comment type="caution">
    <text evidence="1">The sequence shown here is derived from an EMBL/GenBank/DDBJ whole genome shotgun (WGS) entry which is preliminary data.</text>
</comment>
<name>A0AAV7JQZ6_9METZ</name>
<sequence length="204" mass="23538">MLNIAKGRKAFIYRTIKRYNETGDTNDEPRSGCPCSVRTAALKRRMRGRIRRNPRLSMRKMAKELKVTHQTVQKVVHRDLKMFCFTRKKVHFLSELVKTKRLLRSKALLARHATGGFENIIFTDEKTFTIAEATNVQNDRVISTVISEIPDMFRYISRKMKLLSVMIWARVSAVGRTPLIFVPAGVKINAKTYKDSILEPVVKI</sequence>
<dbReference type="PANTHER" id="PTHR46068">
    <property type="entry name" value="PROTEIN CBG27172"/>
    <property type="match status" value="1"/>
</dbReference>
<dbReference type="PANTHER" id="PTHR46068:SF1">
    <property type="entry name" value="TRANSPOSASE IS30-LIKE HTH DOMAIN-CONTAINING PROTEIN"/>
    <property type="match status" value="1"/>
</dbReference>
<keyword evidence="2" id="KW-1185">Reference proteome</keyword>
<dbReference type="Pfam" id="PF13565">
    <property type="entry name" value="HTH_32"/>
    <property type="match status" value="1"/>
</dbReference>
<dbReference type="AlphaFoldDB" id="A0AAV7JQZ6"/>
<accession>A0AAV7JQZ6</accession>
<protein>
    <recommendedName>
        <fullName evidence="3">Transposase</fullName>
    </recommendedName>
</protein>
<dbReference type="Proteomes" id="UP001165289">
    <property type="component" value="Unassembled WGS sequence"/>
</dbReference>
<gene>
    <name evidence="1" type="ORF">LOD99_5354</name>
</gene>